<organism evidence="1">
    <name type="scientific">marine sediment metagenome</name>
    <dbReference type="NCBI Taxonomy" id="412755"/>
    <lineage>
        <taxon>unclassified sequences</taxon>
        <taxon>metagenomes</taxon>
        <taxon>ecological metagenomes</taxon>
    </lineage>
</organism>
<protein>
    <submittedName>
        <fullName evidence="1">Uncharacterized protein</fullName>
    </submittedName>
</protein>
<dbReference type="EMBL" id="BARS01039280">
    <property type="protein sequence ID" value="GAG17145.1"/>
    <property type="molecule type" value="Genomic_DNA"/>
</dbReference>
<accession>X0VFR8</accession>
<comment type="caution">
    <text evidence="1">The sequence shown here is derived from an EMBL/GenBank/DDBJ whole genome shotgun (WGS) entry which is preliminary data.</text>
</comment>
<dbReference type="AlphaFoldDB" id="X0VFR8"/>
<proteinExistence type="predicted"/>
<evidence type="ECO:0000313" key="1">
    <source>
        <dbReference type="EMBL" id="GAG17145.1"/>
    </source>
</evidence>
<gene>
    <name evidence="1" type="ORF">S01H1_60000</name>
</gene>
<sequence>KAIITIYNGCWFNAYDTAYTSDTFLISENAGMVVTDVTGSGGVPVDPNHLDFLGNGASANRISNIFNQTGAFAT</sequence>
<name>X0VFR8_9ZZZZ</name>
<reference evidence="1" key="1">
    <citation type="journal article" date="2014" name="Front. Microbiol.">
        <title>High frequency of phylogenetically diverse reductive dehalogenase-homologous genes in deep subseafloor sedimentary metagenomes.</title>
        <authorList>
            <person name="Kawai M."/>
            <person name="Futagami T."/>
            <person name="Toyoda A."/>
            <person name="Takaki Y."/>
            <person name="Nishi S."/>
            <person name="Hori S."/>
            <person name="Arai W."/>
            <person name="Tsubouchi T."/>
            <person name="Morono Y."/>
            <person name="Uchiyama I."/>
            <person name="Ito T."/>
            <person name="Fujiyama A."/>
            <person name="Inagaki F."/>
            <person name="Takami H."/>
        </authorList>
    </citation>
    <scope>NUCLEOTIDE SEQUENCE</scope>
    <source>
        <strain evidence="1">Expedition CK06-06</strain>
    </source>
</reference>
<feature type="non-terminal residue" evidence="1">
    <location>
        <position position="1"/>
    </location>
</feature>